<proteinExistence type="predicted"/>
<reference evidence="5 6" key="1">
    <citation type="journal article" date="2013" name="Front. Plant Sci.">
        <title>The Reference Genome of the Halophytic Plant Eutrema salsugineum.</title>
        <authorList>
            <person name="Yang R."/>
            <person name="Jarvis D.E."/>
            <person name="Chen H."/>
            <person name="Beilstein M.A."/>
            <person name="Grimwood J."/>
            <person name="Jenkins J."/>
            <person name="Shu S."/>
            <person name="Prochnik S."/>
            <person name="Xin M."/>
            <person name="Ma C."/>
            <person name="Schmutz J."/>
            <person name="Wing R.A."/>
            <person name="Mitchell-Olds T."/>
            <person name="Schumaker K.S."/>
            <person name="Wang X."/>
        </authorList>
    </citation>
    <scope>NUCLEOTIDE SEQUENCE [LARGE SCALE GENOMIC DNA]</scope>
</reference>
<dbReference type="Gramene" id="ESQ47943">
    <property type="protein sequence ID" value="ESQ47943"/>
    <property type="gene ID" value="EUTSA_v10021382mg"/>
</dbReference>
<dbReference type="OrthoDB" id="4928at2759"/>
<dbReference type="GO" id="GO:0005525">
    <property type="term" value="F:GTP binding"/>
    <property type="evidence" value="ECO:0007669"/>
    <property type="project" value="UniProtKB-KW"/>
</dbReference>
<dbReference type="InterPro" id="IPR029459">
    <property type="entry name" value="EFTU-type"/>
</dbReference>
<dbReference type="EMBL" id="KI517408">
    <property type="protein sequence ID" value="ESQ47943.1"/>
    <property type="molecule type" value="Genomic_DNA"/>
</dbReference>
<evidence type="ECO:0000256" key="1">
    <source>
        <dbReference type="ARBA" id="ARBA00022741"/>
    </source>
</evidence>
<keyword evidence="1" id="KW-0547">Nucleotide-binding</keyword>
<feature type="domain" description="Translation initiation factor IF- 2" evidence="3">
    <location>
        <begin position="19"/>
        <end position="107"/>
    </location>
</feature>
<evidence type="ECO:0000259" key="3">
    <source>
        <dbReference type="Pfam" id="PF11987"/>
    </source>
</evidence>
<dbReference type="SUPFAM" id="SSF52156">
    <property type="entry name" value="Initiation factor IF2/eIF5b, domain 3"/>
    <property type="match status" value="1"/>
</dbReference>
<feature type="domain" description="Elongation factor Tu-type" evidence="4">
    <location>
        <begin position="125"/>
        <end position="202"/>
    </location>
</feature>
<dbReference type="eggNOG" id="KOG1144">
    <property type="taxonomic scope" value="Eukaryota"/>
</dbReference>
<dbReference type="Pfam" id="PF11987">
    <property type="entry name" value="IF-2"/>
    <property type="match status" value="1"/>
</dbReference>
<dbReference type="SUPFAM" id="SSF50447">
    <property type="entry name" value="Translation proteins"/>
    <property type="match status" value="1"/>
</dbReference>
<name>V4M6I2_EUTSA</name>
<organism evidence="5 6">
    <name type="scientific">Eutrema salsugineum</name>
    <name type="common">Saltwater cress</name>
    <name type="synonym">Sisymbrium salsugineum</name>
    <dbReference type="NCBI Taxonomy" id="72664"/>
    <lineage>
        <taxon>Eukaryota</taxon>
        <taxon>Viridiplantae</taxon>
        <taxon>Streptophyta</taxon>
        <taxon>Embryophyta</taxon>
        <taxon>Tracheophyta</taxon>
        <taxon>Spermatophyta</taxon>
        <taxon>Magnoliopsida</taxon>
        <taxon>eudicotyledons</taxon>
        <taxon>Gunneridae</taxon>
        <taxon>Pentapetalae</taxon>
        <taxon>rosids</taxon>
        <taxon>malvids</taxon>
        <taxon>Brassicales</taxon>
        <taxon>Brassicaceae</taxon>
        <taxon>Eutremeae</taxon>
        <taxon>Eutrema</taxon>
    </lineage>
</organism>
<dbReference type="STRING" id="72664.V4M6I2"/>
<sequence>MEYVKNFKKSDEGGVLAVASTTCSLKVLLEFLTSQTVKIPVRALDVGTITPVEIRKAYKMSEEDVKQRQTTILAFEVDVTPEASQLAERLEVKVICGCVLETLLQQFKEETKMDDDDDEEEAIFPCVLRILPDLVFNKEDPVVLGVLVVRGFLKVGTPICSLASGCPEIGRVVWIGKDQRTVEDARLGEMVIIKIEQGRSLGSHHLDIKDDILVSRISRRSINALKASYRDALSMSDWKLVRDLKSLFNII</sequence>
<dbReference type="KEGG" id="eus:EUTSA_v10021382mg"/>
<dbReference type="OMA" id="WKAFEMS"/>
<dbReference type="Gene3D" id="2.40.30.10">
    <property type="entry name" value="Translation factors"/>
    <property type="match status" value="1"/>
</dbReference>
<evidence type="ECO:0000313" key="5">
    <source>
        <dbReference type="EMBL" id="ESQ47943.1"/>
    </source>
</evidence>
<evidence type="ECO:0000256" key="2">
    <source>
        <dbReference type="ARBA" id="ARBA00023134"/>
    </source>
</evidence>
<dbReference type="GO" id="GO:0005739">
    <property type="term" value="C:mitochondrion"/>
    <property type="evidence" value="ECO:0007669"/>
    <property type="project" value="TreeGrafter"/>
</dbReference>
<dbReference type="InterPro" id="IPR009000">
    <property type="entry name" value="Transl_B-barrel_sf"/>
</dbReference>
<protein>
    <submittedName>
        <fullName evidence="5">Uncharacterized protein</fullName>
    </submittedName>
</protein>
<dbReference type="InterPro" id="IPR015760">
    <property type="entry name" value="TIF_IF2"/>
</dbReference>
<gene>
    <name evidence="5" type="ORF">EUTSA_v10021382mg</name>
</gene>
<dbReference type="PANTHER" id="PTHR43381:SF14">
    <property type="entry name" value="C3H1-TYPE DOMAIN-CONTAINING PROTEIN"/>
    <property type="match status" value="1"/>
</dbReference>
<dbReference type="GO" id="GO:0003743">
    <property type="term" value="F:translation initiation factor activity"/>
    <property type="evidence" value="ECO:0007669"/>
    <property type="project" value="TreeGrafter"/>
</dbReference>
<keyword evidence="2" id="KW-0342">GTP-binding</keyword>
<dbReference type="Proteomes" id="UP000030689">
    <property type="component" value="Unassembled WGS sequence"/>
</dbReference>
<accession>V4M6I2</accession>
<dbReference type="InterPro" id="IPR023115">
    <property type="entry name" value="TIF_IF2_dom3"/>
</dbReference>
<keyword evidence="6" id="KW-1185">Reference proteome</keyword>
<dbReference type="PANTHER" id="PTHR43381">
    <property type="entry name" value="TRANSLATION INITIATION FACTOR IF-2-RELATED"/>
    <property type="match status" value="1"/>
</dbReference>
<evidence type="ECO:0000259" key="4">
    <source>
        <dbReference type="Pfam" id="PF14578"/>
    </source>
</evidence>
<dbReference type="InterPro" id="IPR036925">
    <property type="entry name" value="TIF_IF2_dom3_sf"/>
</dbReference>
<dbReference type="AlphaFoldDB" id="V4M6I2"/>
<dbReference type="Pfam" id="PF14578">
    <property type="entry name" value="GTP_EFTU_D4"/>
    <property type="match status" value="1"/>
</dbReference>
<dbReference type="Gene3D" id="3.40.50.10050">
    <property type="entry name" value="Translation initiation factor IF- 2, domain 3"/>
    <property type="match status" value="1"/>
</dbReference>
<evidence type="ECO:0000313" key="6">
    <source>
        <dbReference type="Proteomes" id="UP000030689"/>
    </source>
</evidence>